<proteinExistence type="predicted"/>
<dbReference type="SFLD" id="SFLDG01129">
    <property type="entry name" value="C1.5:_HAD__Beta-PGM__Phosphata"/>
    <property type="match status" value="1"/>
</dbReference>
<gene>
    <name evidence="1" type="ORF">ACFOZ4_09665</name>
</gene>
<dbReference type="PANTHER" id="PTHR43611:SF3">
    <property type="entry name" value="FLAVIN MONONUCLEOTIDE HYDROLASE 1, CHLOROPLATIC"/>
    <property type="match status" value="1"/>
</dbReference>
<reference evidence="2" key="1">
    <citation type="journal article" date="2019" name="Int. J. Syst. Evol. Microbiol.">
        <title>The Global Catalogue of Microorganisms (GCM) 10K type strain sequencing project: providing services to taxonomists for standard genome sequencing and annotation.</title>
        <authorList>
            <consortium name="The Broad Institute Genomics Platform"/>
            <consortium name="The Broad Institute Genome Sequencing Center for Infectious Disease"/>
            <person name="Wu L."/>
            <person name="Ma J."/>
        </authorList>
    </citation>
    <scope>NUCLEOTIDE SEQUENCE [LARGE SCALE GENOMIC DNA]</scope>
    <source>
        <strain evidence="2">CGMCC 4.7289</strain>
    </source>
</reference>
<dbReference type="Gene3D" id="3.40.50.1000">
    <property type="entry name" value="HAD superfamily/HAD-like"/>
    <property type="match status" value="1"/>
</dbReference>
<dbReference type="NCBIfam" id="TIGR01549">
    <property type="entry name" value="HAD-SF-IA-v1"/>
    <property type="match status" value="1"/>
</dbReference>
<dbReference type="InterPro" id="IPR036412">
    <property type="entry name" value="HAD-like_sf"/>
</dbReference>
<dbReference type="Pfam" id="PF00702">
    <property type="entry name" value="Hydrolase"/>
    <property type="match status" value="1"/>
</dbReference>
<accession>A0ABV8LIV8</accession>
<dbReference type="Proteomes" id="UP001595816">
    <property type="component" value="Unassembled WGS sequence"/>
</dbReference>
<dbReference type="EMBL" id="JBHSAY010000005">
    <property type="protein sequence ID" value="MFC4130867.1"/>
    <property type="molecule type" value="Genomic_DNA"/>
</dbReference>
<dbReference type="SUPFAM" id="SSF56784">
    <property type="entry name" value="HAD-like"/>
    <property type="match status" value="1"/>
</dbReference>
<name>A0ABV8LIV8_9ACTN</name>
<organism evidence="1 2">
    <name type="scientific">Hamadaea flava</name>
    <dbReference type="NCBI Taxonomy" id="1742688"/>
    <lineage>
        <taxon>Bacteria</taxon>
        <taxon>Bacillati</taxon>
        <taxon>Actinomycetota</taxon>
        <taxon>Actinomycetes</taxon>
        <taxon>Micromonosporales</taxon>
        <taxon>Micromonosporaceae</taxon>
        <taxon>Hamadaea</taxon>
    </lineage>
</organism>
<dbReference type="GO" id="GO:0016787">
    <property type="term" value="F:hydrolase activity"/>
    <property type="evidence" value="ECO:0007669"/>
    <property type="project" value="UniProtKB-KW"/>
</dbReference>
<sequence length="201" mass="22071">MTGVREPAKALLIDLDGVVRHFDGAIDAAIEDRHFLEPGAIFQAAMEPDRYRTLVTGGWTRAEWLADVGAALGLTESDVDELARYRGYLDREVLEFVREVRAAGIPVALCSNAPRDLADDLVQLGIAEDFDAVVNSSDLGYAKPQPEYFQAACVAVRTVQRYCLFVDDSQRNVEGARRVGIAAFRWSGHSDLPYLKAALGL</sequence>
<dbReference type="RefSeq" id="WP_253757062.1">
    <property type="nucleotide sequence ID" value="NZ_JAMZDZ010000001.1"/>
</dbReference>
<dbReference type="EC" id="3.1.3.-" evidence="1"/>
<dbReference type="NCBIfam" id="TIGR01509">
    <property type="entry name" value="HAD-SF-IA-v3"/>
    <property type="match status" value="1"/>
</dbReference>
<keyword evidence="1" id="KW-0378">Hydrolase</keyword>
<dbReference type="SFLD" id="SFLDS00003">
    <property type="entry name" value="Haloacid_Dehalogenase"/>
    <property type="match status" value="1"/>
</dbReference>
<dbReference type="InterPro" id="IPR006439">
    <property type="entry name" value="HAD-SF_hydro_IA"/>
</dbReference>
<dbReference type="PRINTS" id="PR00413">
    <property type="entry name" value="HADHALOGNASE"/>
</dbReference>
<comment type="caution">
    <text evidence="1">The sequence shown here is derived from an EMBL/GenBank/DDBJ whole genome shotgun (WGS) entry which is preliminary data.</text>
</comment>
<dbReference type="InterPro" id="IPR023214">
    <property type="entry name" value="HAD_sf"/>
</dbReference>
<dbReference type="PANTHER" id="PTHR43611">
    <property type="entry name" value="ALPHA-D-GLUCOSE 1-PHOSPHATE PHOSPHATASE"/>
    <property type="match status" value="1"/>
</dbReference>
<keyword evidence="2" id="KW-1185">Reference proteome</keyword>
<protein>
    <submittedName>
        <fullName evidence="1">HAD family hydrolase</fullName>
        <ecNumber evidence="1">3.1.3.-</ecNumber>
    </submittedName>
</protein>
<evidence type="ECO:0000313" key="1">
    <source>
        <dbReference type="EMBL" id="MFC4130867.1"/>
    </source>
</evidence>
<evidence type="ECO:0000313" key="2">
    <source>
        <dbReference type="Proteomes" id="UP001595816"/>
    </source>
</evidence>